<organism evidence="7 8">
    <name type="scientific">Thermobifida cellulosilytica TB100</name>
    <dbReference type="NCBI Taxonomy" id="665004"/>
    <lineage>
        <taxon>Bacteria</taxon>
        <taxon>Bacillati</taxon>
        <taxon>Actinomycetota</taxon>
        <taxon>Actinomycetes</taxon>
        <taxon>Streptosporangiales</taxon>
        <taxon>Nocardiopsidaceae</taxon>
        <taxon>Thermobifida</taxon>
    </lineage>
</organism>
<keyword evidence="8" id="KW-1185">Reference proteome</keyword>
<dbReference type="PATRIC" id="fig|665004.4.peg.2705"/>
<dbReference type="OrthoDB" id="5188730at2"/>
<dbReference type="EMBL" id="LGEM01000016">
    <property type="protein sequence ID" value="KUP98089.1"/>
    <property type="molecule type" value="Genomic_DNA"/>
</dbReference>
<dbReference type="Proteomes" id="UP000074382">
    <property type="component" value="Unassembled WGS sequence"/>
</dbReference>
<dbReference type="AlphaFoldDB" id="A0A147KLH0"/>
<comment type="subcellular location">
    <subcellularLocation>
        <location evidence="1 6">Membrane</location>
        <topology evidence="1 6">Multi-pass membrane protein</topology>
    </subcellularLocation>
</comment>
<comment type="caution">
    <text evidence="7">The sequence shown here is derived from an EMBL/GenBank/DDBJ whole genome shotgun (WGS) entry which is preliminary data.</text>
</comment>
<keyword evidence="3 6" id="KW-0812">Transmembrane</keyword>
<feature type="transmembrane region" description="Helical" evidence="6">
    <location>
        <begin position="143"/>
        <end position="166"/>
    </location>
</feature>
<comment type="similarity">
    <text evidence="2 6">Belongs to the GDT1 family.</text>
</comment>
<evidence type="ECO:0000256" key="5">
    <source>
        <dbReference type="ARBA" id="ARBA00023136"/>
    </source>
</evidence>
<feature type="transmembrane region" description="Helical" evidence="6">
    <location>
        <begin position="69"/>
        <end position="86"/>
    </location>
</feature>
<evidence type="ECO:0000256" key="1">
    <source>
        <dbReference type="ARBA" id="ARBA00004141"/>
    </source>
</evidence>
<evidence type="ECO:0000256" key="2">
    <source>
        <dbReference type="ARBA" id="ARBA00009190"/>
    </source>
</evidence>
<gene>
    <name evidence="7" type="ORF">AC529_03850</name>
</gene>
<evidence type="ECO:0000256" key="3">
    <source>
        <dbReference type="ARBA" id="ARBA00022692"/>
    </source>
</evidence>
<feature type="transmembrane region" description="Helical" evidence="6">
    <location>
        <begin position="38"/>
        <end position="57"/>
    </location>
</feature>
<dbReference type="PANTHER" id="PTHR12608">
    <property type="entry name" value="TRANSMEMBRANE PROTEIN HTP-1 RELATED"/>
    <property type="match status" value="1"/>
</dbReference>
<keyword evidence="4 6" id="KW-1133">Transmembrane helix</keyword>
<evidence type="ECO:0000256" key="4">
    <source>
        <dbReference type="ARBA" id="ARBA00022989"/>
    </source>
</evidence>
<dbReference type="GO" id="GO:0046873">
    <property type="term" value="F:metal ion transmembrane transporter activity"/>
    <property type="evidence" value="ECO:0007669"/>
    <property type="project" value="InterPro"/>
</dbReference>
<proteinExistence type="inferred from homology"/>
<dbReference type="GO" id="GO:0016020">
    <property type="term" value="C:membrane"/>
    <property type="evidence" value="ECO:0007669"/>
    <property type="project" value="UniProtKB-SubCell"/>
</dbReference>
<dbReference type="PANTHER" id="PTHR12608:SF1">
    <property type="entry name" value="TRANSMEMBRANE PROTEIN 165"/>
    <property type="match status" value="1"/>
</dbReference>
<evidence type="ECO:0000256" key="6">
    <source>
        <dbReference type="RuleBase" id="RU365102"/>
    </source>
</evidence>
<dbReference type="RefSeq" id="WP_068756690.1">
    <property type="nucleotide sequence ID" value="NZ_KQ950182.1"/>
</dbReference>
<protein>
    <recommendedName>
        <fullName evidence="6">GDT1 family protein</fullName>
    </recommendedName>
</protein>
<feature type="transmembrane region" description="Helical" evidence="6">
    <location>
        <begin position="107"/>
        <end position="131"/>
    </location>
</feature>
<feature type="transmembrane region" description="Helical" evidence="6">
    <location>
        <begin position="178"/>
        <end position="196"/>
    </location>
</feature>
<evidence type="ECO:0000313" key="7">
    <source>
        <dbReference type="EMBL" id="KUP98089.1"/>
    </source>
</evidence>
<keyword evidence="5 6" id="KW-0472">Membrane</keyword>
<evidence type="ECO:0000313" key="8">
    <source>
        <dbReference type="Proteomes" id="UP000074382"/>
    </source>
</evidence>
<dbReference type="Pfam" id="PF01169">
    <property type="entry name" value="GDT1"/>
    <property type="match status" value="2"/>
</dbReference>
<sequence length="201" mass="20671">MAFAGLVGVSAGAVLVAEMGDKTQLVAMSLASRYRVRTVLLGSALATVVIHGISVLLAEVLGLALPADWLSLGAGLAFLGFGAWTLRGDELTEADEERAATRRAGSALLTVATIFFLAELGDKTMFTTIAVGADHAGTPLSWLAVWIGSTLGMVAADALGIALGMLLGKKLPEKAIRIGAAVVFFLAGLAMTWQGLSALLF</sequence>
<name>A0A147KLH0_THECS</name>
<accession>A0A147KLH0</accession>
<dbReference type="InterPro" id="IPR001727">
    <property type="entry name" value="GDT1-like"/>
</dbReference>
<reference evidence="8" key="1">
    <citation type="journal article" date="2017" name="Acta Aliment.">
        <title>Plant polysaccharide degrading enzyme system of Thermpbifida cellulosilytica TB100 revealed by de novo genome project data.</title>
        <authorList>
            <person name="Toth A."/>
            <person name="Baka E."/>
            <person name="Luzics S."/>
            <person name="Bata-Vidacs I."/>
            <person name="Nagy I."/>
            <person name="Balint B."/>
            <person name="Herceg R."/>
            <person name="Olasz F."/>
            <person name="Wilk T."/>
            <person name="Nagy T."/>
            <person name="Kriszt B."/>
            <person name="Nagy I."/>
            <person name="Kukolya J."/>
        </authorList>
    </citation>
    <scope>NUCLEOTIDE SEQUENCE [LARGE SCALE GENOMIC DNA]</scope>
    <source>
        <strain evidence="8">TB100</strain>
    </source>
</reference>